<dbReference type="InterPro" id="IPR018490">
    <property type="entry name" value="cNMP-bd_dom_sf"/>
</dbReference>
<dbReference type="InterPro" id="IPR046342">
    <property type="entry name" value="CBS_dom_sf"/>
</dbReference>
<dbReference type="InterPro" id="IPR005105">
    <property type="entry name" value="GlnD_Uridyltrans_N"/>
</dbReference>
<organism evidence="3 4">
    <name type="scientific">Jatrophihabitans endophyticus</name>
    <dbReference type="NCBI Taxonomy" id="1206085"/>
    <lineage>
        <taxon>Bacteria</taxon>
        <taxon>Bacillati</taxon>
        <taxon>Actinomycetota</taxon>
        <taxon>Actinomycetes</taxon>
        <taxon>Jatrophihabitantales</taxon>
        <taxon>Jatrophihabitantaceae</taxon>
        <taxon>Jatrophihabitans</taxon>
    </lineage>
</organism>
<dbReference type="CDD" id="cd00038">
    <property type="entry name" value="CAP_ED"/>
    <property type="match status" value="1"/>
</dbReference>
<reference evidence="3 4" key="1">
    <citation type="submission" date="2016-11" db="EMBL/GenBank/DDBJ databases">
        <authorList>
            <person name="Jaros S."/>
            <person name="Januszkiewicz K."/>
            <person name="Wedrychowicz H."/>
        </authorList>
    </citation>
    <scope>NUCLEOTIDE SEQUENCE [LARGE SCALE GENOMIC DNA]</scope>
    <source>
        <strain evidence="3 4">DSM 45627</strain>
    </source>
</reference>
<dbReference type="EMBL" id="FQVU01000004">
    <property type="protein sequence ID" value="SHG95978.1"/>
    <property type="molecule type" value="Genomic_DNA"/>
</dbReference>
<dbReference type="SUPFAM" id="SSF51206">
    <property type="entry name" value="cAMP-binding domain-like"/>
    <property type="match status" value="1"/>
</dbReference>
<protein>
    <submittedName>
        <fullName evidence="3">Cyclic nucleotide-binding protein</fullName>
    </submittedName>
</protein>
<evidence type="ECO:0000256" key="1">
    <source>
        <dbReference type="ARBA" id="ARBA00022737"/>
    </source>
</evidence>
<dbReference type="Pfam" id="PF10335">
    <property type="entry name" value="DUF294_C"/>
    <property type="match status" value="1"/>
</dbReference>
<dbReference type="InterPro" id="IPR000644">
    <property type="entry name" value="CBS_dom"/>
</dbReference>
<keyword evidence="4" id="KW-1185">Reference proteome</keyword>
<dbReference type="Pfam" id="PF03445">
    <property type="entry name" value="DUF294"/>
    <property type="match status" value="1"/>
</dbReference>
<evidence type="ECO:0000259" key="2">
    <source>
        <dbReference type="PROSITE" id="PS50042"/>
    </source>
</evidence>
<dbReference type="Gene3D" id="2.60.120.10">
    <property type="entry name" value="Jelly Rolls"/>
    <property type="match status" value="1"/>
</dbReference>
<keyword evidence="1" id="KW-0677">Repeat</keyword>
<sequence>MDGMDAAGLASFLGGHAPFDDLPPETLAEVAGAARIAAYGDGAEIVDAFEHPRQELYVVLDGHVDLWNSRDNARPDERLTAGGVFGFSALLTRRSVGPRAVAVGATTVAVLPSSAVEPAFSSSGGARFLAESMSRRAPVGDPSYGVVDELITRVPIVVGPDAHVDDVARAMTERDTGYAAVDVGDGTYGLITDTVLRRNLIVPGLPADTRVGDVMAHPALTTQSGDSAAGALIMLLDRQADFVLVVDRDGRLRGAAAPSDFAVSSTTAGVALRQQLTRAANTDDLVERARRVPAMVADLLSRGLPTSKVLAVYSATVDAIVRRALVLSFADHPDLDLDAFTWLSLGSSGRREAVLSSDLDSAVAFARDVEEAERQRYRKVFVEVERVIAAAGLGIDTHGATASRPPFSRDNGEWRQAARDWLADPVAGQGAIMTSLLVDGRAIHGDPGLPAVTRVFADLRSHPGTMRLLLTESLAQRAKLRSVRDVLARRGGTFDVKTHALVPIVNIARWAALSVGSSELQTTERLRAAAGSPMLPDDSADVLVEVFEVLQRIRLRHQLSQRERDHQPSDIVTMHRLSPIDRSVIGQAVREISAVQKRMDNVAQYVPTDEWSVVERQR</sequence>
<dbReference type="PANTHER" id="PTHR48108">
    <property type="entry name" value="CBS DOMAIN-CONTAINING PROTEIN CBSX2, CHLOROPLASTIC"/>
    <property type="match status" value="1"/>
</dbReference>
<dbReference type="InterPro" id="IPR051462">
    <property type="entry name" value="CBS_domain-containing"/>
</dbReference>
<name>A0A1M5P2K3_9ACTN</name>
<accession>A0A1M5P2K3</accession>
<dbReference type="AlphaFoldDB" id="A0A1M5P2K3"/>
<dbReference type="PANTHER" id="PTHR48108:SF26">
    <property type="entry name" value="CBS DOMAIN-CONTAINING PROTEIN DDB_G0289609"/>
    <property type="match status" value="1"/>
</dbReference>
<evidence type="ECO:0000313" key="4">
    <source>
        <dbReference type="Proteomes" id="UP000186132"/>
    </source>
</evidence>
<dbReference type="InterPro" id="IPR014710">
    <property type="entry name" value="RmlC-like_jellyroll"/>
</dbReference>
<dbReference type="GO" id="GO:0008773">
    <property type="term" value="F:[protein-PII] uridylyltransferase activity"/>
    <property type="evidence" value="ECO:0007669"/>
    <property type="project" value="InterPro"/>
</dbReference>
<feature type="domain" description="Cyclic nucleotide-binding" evidence="2">
    <location>
        <begin position="18"/>
        <end position="107"/>
    </location>
</feature>
<dbReference type="SUPFAM" id="SSF54631">
    <property type="entry name" value="CBS-domain pair"/>
    <property type="match status" value="1"/>
</dbReference>
<dbReference type="PROSITE" id="PS50042">
    <property type="entry name" value="CNMP_BINDING_3"/>
    <property type="match status" value="1"/>
</dbReference>
<evidence type="ECO:0000313" key="3">
    <source>
        <dbReference type="EMBL" id="SHG95978.1"/>
    </source>
</evidence>
<dbReference type="InterPro" id="IPR018821">
    <property type="entry name" value="DUF294_put_nucleoTrafse_sb-bd"/>
</dbReference>
<dbReference type="Proteomes" id="UP000186132">
    <property type="component" value="Unassembled WGS sequence"/>
</dbReference>
<dbReference type="CDD" id="cd05401">
    <property type="entry name" value="NT_GlnE_GlnD_like"/>
    <property type="match status" value="1"/>
</dbReference>
<dbReference type="CDD" id="cd02205">
    <property type="entry name" value="CBS_pair_SF"/>
    <property type="match status" value="1"/>
</dbReference>
<gene>
    <name evidence="3" type="ORF">SAMN05443575_2959</name>
</gene>
<dbReference type="Gene3D" id="3.10.580.10">
    <property type="entry name" value="CBS-domain"/>
    <property type="match status" value="1"/>
</dbReference>
<dbReference type="Pfam" id="PF00571">
    <property type="entry name" value="CBS"/>
    <property type="match status" value="1"/>
</dbReference>
<dbReference type="InterPro" id="IPR000595">
    <property type="entry name" value="cNMP-bd_dom"/>
</dbReference>
<dbReference type="STRING" id="1206085.SAMN05443575_2959"/>
<proteinExistence type="predicted"/>